<evidence type="ECO:0008006" key="3">
    <source>
        <dbReference type="Google" id="ProtNLM"/>
    </source>
</evidence>
<organism evidence="1 2">
    <name type="scientific">Microbacterium foliorum</name>
    <dbReference type="NCBI Taxonomy" id="104336"/>
    <lineage>
        <taxon>Bacteria</taxon>
        <taxon>Bacillati</taxon>
        <taxon>Actinomycetota</taxon>
        <taxon>Actinomycetes</taxon>
        <taxon>Micrococcales</taxon>
        <taxon>Microbacteriaceae</taxon>
        <taxon>Microbacterium</taxon>
    </lineage>
</organism>
<reference evidence="1 2" key="1">
    <citation type="submission" date="2019-06" db="EMBL/GenBank/DDBJ databases">
        <title>Complete genome of Microbacterium foliorum M2.</title>
        <authorList>
            <person name="Cao G."/>
        </authorList>
    </citation>
    <scope>NUCLEOTIDE SEQUENCE [LARGE SCALE GENOMIC DNA]</scope>
    <source>
        <strain evidence="1 2">M2</strain>
    </source>
</reference>
<proteinExistence type="predicted"/>
<dbReference type="Gene3D" id="3.40.50.11350">
    <property type="match status" value="1"/>
</dbReference>
<dbReference type="Proteomes" id="UP000316125">
    <property type="component" value="Chromosome"/>
</dbReference>
<evidence type="ECO:0000313" key="2">
    <source>
        <dbReference type="Proteomes" id="UP000316125"/>
    </source>
</evidence>
<evidence type="ECO:0000313" key="1">
    <source>
        <dbReference type="EMBL" id="QDE33755.1"/>
    </source>
</evidence>
<sequence>MGESSSKRVVAFIGAYHGLGNRLRVTLGALSLARTQGRSFSYTWPTGRRFGADLTDLWRFDERRISVAESRLLSLRHPYRNHSLEWMESAADDSVWQIRTPHALTLPPDSEPWGRLLQRLEPVAAIEDRVRALHGERLMGRPYVGVMVRTHAVSNAQTLEHSPVEWYVQRMKEIRAERDVSFFVSADTPEAQQTIQDAIPSTFALEDKGGYNTRRALESSVVDLYLLAGAGHLIGPHFSSFPEVAQQLAGPGLRLETSRSTADSRLTADDVLEFAADPLRPFDRSMR</sequence>
<accession>A0A4Y5YMJ8</accession>
<dbReference type="AlphaFoldDB" id="A0A4Y5YMJ8"/>
<dbReference type="OrthoDB" id="5057754at2"/>
<dbReference type="RefSeq" id="WP_140036041.1">
    <property type="nucleotide sequence ID" value="NZ_CP041040.1"/>
</dbReference>
<dbReference type="EMBL" id="CP041040">
    <property type="protein sequence ID" value="QDE33755.1"/>
    <property type="molecule type" value="Genomic_DNA"/>
</dbReference>
<gene>
    <name evidence="1" type="ORF">FIV50_02445</name>
</gene>
<name>A0A4Y5YMJ8_9MICO</name>
<protein>
    <recommendedName>
        <fullName evidence="3">Polysaccharide pyruvyl transferase family protein</fullName>
    </recommendedName>
</protein>